<dbReference type="Proteomes" id="UP000614811">
    <property type="component" value="Unassembled WGS sequence"/>
</dbReference>
<dbReference type="AlphaFoldDB" id="A0A918VND0"/>
<evidence type="ECO:0000259" key="3">
    <source>
        <dbReference type="PROSITE" id="PS51186"/>
    </source>
</evidence>
<name>A0A918VND0_9GAMM</name>
<dbReference type="PROSITE" id="PS51186">
    <property type="entry name" value="GNAT"/>
    <property type="match status" value="1"/>
</dbReference>
<keyword evidence="5" id="KW-1185">Reference proteome</keyword>
<dbReference type="SUPFAM" id="SSF55729">
    <property type="entry name" value="Acyl-CoA N-acyltransferases (Nat)"/>
    <property type="match status" value="1"/>
</dbReference>
<evidence type="ECO:0000313" key="4">
    <source>
        <dbReference type="EMBL" id="GHA10403.1"/>
    </source>
</evidence>
<dbReference type="CDD" id="cd04301">
    <property type="entry name" value="NAT_SF"/>
    <property type="match status" value="1"/>
</dbReference>
<comment type="caution">
    <text evidence="4">The sequence shown here is derived from an EMBL/GenBank/DDBJ whole genome shotgun (WGS) entry which is preliminary data.</text>
</comment>
<reference evidence="4" key="1">
    <citation type="journal article" date="2014" name="Int. J. Syst. Evol. Microbiol.">
        <title>Complete genome sequence of Corynebacterium casei LMG S-19264T (=DSM 44701T), isolated from a smear-ripened cheese.</title>
        <authorList>
            <consortium name="US DOE Joint Genome Institute (JGI-PGF)"/>
            <person name="Walter F."/>
            <person name="Albersmeier A."/>
            <person name="Kalinowski J."/>
            <person name="Ruckert C."/>
        </authorList>
    </citation>
    <scope>NUCLEOTIDE SEQUENCE</scope>
    <source>
        <strain evidence="4">KCTC 12711</strain>
    </source>
</reference>
<evidence type="ECO:0000256" key="2">
    <source>
        <dbReference type="ARBA" id="ARBA00023315"/>
    </source>
</evidence>
<dbReference type="InterPro" id="IPR000182">
    <property type="entry name" value="GNAT_dom"/>
</dbReference>
<dbReference type="EMBL" id="BMXA01000003">
    <property type="protein sequence ID" value="GHA10403.1"/>
    <property type="molecule type" value="Genomic_DNA"/>
</dbReference>
<dbReference type="PANTHER" id="PTHR43072:SF23">
    <property type="entry name" value="UPF0039 PROTEIN C11D3.02C"/>
    <property type="match status" value="1"/>
</dbReference>
<dbReference type="PANTHER" id="PTHR43072">
    <property type="entry name" value="N-ACETYLTRANSFERASE"/>
    <property type="match status" value="1"/>
</dbReference>
<keyword evidence="2" id="KW-0012">Acyltransferase</keyword>
<accession>A0A918VND0</accession>
<evidence type="ECO:0000256" key="1">
    <source>
        <dbReference type="ARBA" id="ARBA00022679"/>
    </source>
</evidence>
<dbReference type="Gene3D" id="3.40.630.30">
    <property type="match status" value="1"/>
</dbReference>
<proteinExistence type="predicted"/>
<organism evidence="4 5">
    <name type="scientific">Arenicella chitinivorans</name>
    <dbReference type="NCBI Taxonomy" id="1329800"/>
    <lineage>
        <taxon>Bacteria</taxon>
        <taxon>Pseudomonadati</taxon>
        <taxon>Pseudomonadota</taxon>
        <taxon>Gammaproteobacteria</taxon>
        <taxon>Arenicellales</taxon>
        <taxon>Arenicellaceae</taxon>
        <taxon>Arenicella</taxon>
    </lineage>
</organism>
<dbReference type="RefSeq" id="WP_229794239.1">
    <property type="nucleotide sequence ID" value="NZ_BMXA01000003.1"/>
</dbReference>
<feature type="domain" description="N-acetyltransferase" evidence="3">
    <location>
        <begin position="11"/>
        <end position="171"/>
    </location>
</feature>
<evidence type="ECO:0000313" key="5">
    <source>
        <dbReference type="Proteomes" id="UP000614811"/>
    </source>
</evidence>
<protein>
    <submittedName>
        <fullName evidence="4">N-acetyltransferase</fullName>
    </submittedName>
</protein>
<keyword evidence="1" id="KW-0808">Transferase</keyword>
<gene>
    <name evidence="4" type="ORF">GCM10008090_20000</name>
</gene>
<dbReference type="GO" id="GO:0016747">
    <property type="term" value="F:acyltransferase activity, transferring groups other than amino-acyl groups"/>
    <property type="evidence" value="ECO:0007669"/>
    <property type="project" value="InterPro"/>
</dbReference>
<dbReference type="NCBIfam" id="NF040503">
    <property type="entry name" value="resist_ArsN1a"/>
    <property type="match status" value="1"/>
</dbReference>
<reference evidence="4" key="2">
    <citation type="submission" date="2020-09" db="EMBL/GenBank/DDBJ databases">
        <authorList>
            <person name="Sun Q."/>
            <person name="Kim S."/>
        </authorList>
    </citation>
    <scope>NUCLEOTIDE SEQUENCE</scope>
    <source>
        <strain evidence="4">KCTC 12711</strain>
    </source>
</reference>
<sequence>MASTISSAAPITVRLTRPDDATQIRDIYNQGIESGESTFDTTPRSVSDIEPWFNTLDDYPVLVAEQNDQLIGFARIFEYRARACYRQNTEFSIYLTNAARGHGVGTKLLRQLIERAETLGYTKLLSRIFTFNHASLALCRKTGFREVGFYARHGQVNGQWLDVVIVEKLLNQD</sequence>
<dbReference type="Pfam" id="PF13420">
    <property type="entry name" value="Acetyltransf_4"/>
    <property type="match status" value="1"/>
</dbReference>
<dbReference type="InterPro" id="IPR016181">
    <property type="entry name" value="Acyl_CoA_acyltransferase"/>
</dbReference>